<reference evidence="1 2" key="1">
    <citation type="journal article" date="2019" name="Sci. Rep.">
        <title>Orb-weaving spider Araneus ventricosus genome elucidates the spidroin gene catalogue.</title>
        <authorList>
            <person name="Kono N."/>
            <person name="Nakamura H."/>
            <person name="Ohtoshi R."/>
            <person name="Moran D.A.P."/>
            <person name="Shinohara A."/>
            <person name="Yoshida Y."/>
            <person name="Fujiwara M."/>
            <person name="Mori M."/>
            <person name="Tomita M."/>
            <person name="Arakawa K."/>
        </authorList>
    </citation>
    <scope>NUCLEOTIDE SEQUENCE [LARGE SCALE GENOMIC DNA]</scope>
</reference>
<comment type="caution">
    <text evidence="1">The sequence shown here is derived from an EMBL/GenBank/DDBJ whole genome shotgun (WGS) entry which is preliminary data.</text>
</comment>
<sequence>MNSDTQNPSRRITDRDNFYRIPNRKKTCPGALHQDGRKPFPRTEALLELFVGIFLQKRADIPEDPSSCSVTPVKRNLLLSEIKVKKITMEHNFFL</sequence>
<evidence type="ECO:0000313" key="1">
    <source>
        <dbReference type="EMBL" id="GBM42888.1"/>
    </source>
</evidence>
<accession>A0A4Y2FQW1</accession>
<organism evidence="1 2">
    <name type="scientific">Araneus ventricosus</name>
    <name type="common">Orbweaver spider</name>
    <name type="synonym">Epeira ventricosa</name>
    <dbReference type="NCBI Taxonomy" id="182803"/>
    <lineage>
        <taxon>Eukaryota</taxon>
        <taxon>Metazoa</taxon>
        <taxon>Ecdysozoa</taxon>
        <taxon>Arthropoda</taxon>
        <taxon>Chelicerata</taxon>
        <taxon>Arachnida</taxon>
        <taxon>Araneae</taxon>
        <taxon>Araneomorphae</taxon>
        <taxon>Entelegynae</taxon>
        <taxon>Araneoidea</taxon>
        <taxon>Araneidae</taxon>
        <taxon>Araneus</taxon>
    </lineage>
</organism>
<dbReference type="Proteomes" id="UP000499080">
    <property type="component" value="Unassembled WGS sequence"/>
</dbReference>
<evidence type="ECO:0000313" key="2">
    <source>
        <dbReference type="Proteomes" id="UP000499080"/>
    </source>
</evidence>
<keyword evidence="2" id="KW-1185">Reference proteome</keyword>
<dbReference type="AlphaFoldDB" id="A0A4Y2FQW1"/>
<dbReference type="EMBL" id="BGPR01001008">
    <property type="protein sequence ID" value="GBM42888.1"/>
    <property type="molecule type" value="Genomic_DNA"/>
</dbReference>
<proteinExistence type="predicted"/>
<name>A0A4Y2FQW1_ARAVE</name>
<gene>
    <name evidence="1" type="ORF">AVEN_245711_1</name>
</gene>
<protein>
    <submittedName>
        <fullName evidence="1">Uncharacterized protein</fullName>
    </submittedName>
</protein>